<dbReference type="PANTHER" id="PTHR11315">
    <property type="entry name" value="PROTEASE FAMILY C26 GAMMA-GLUTAMYL HYDROLASE"/>
    <property type="match status" value="1"/>
</dbReference>
<reference evidence="9" key="5">
    <citation type="submission" date="2025-09" db="UniProtKB">
        <authorList>
            <consortium name="Ensembl"/>
        </authorList>
    </citation>
    <scope>IDENTIFICATION</scope>
</reference>
<feature type="active site" evidence="7">
    <location>
        <position position="244"/>
    </location>
</feature>
<dbReference type="EC" id="3.4.19.9" evidence="7"/>
<evidence type="ECO:0000256" key="7">
    <source>
        <dbReference type="PROSITE-ProRule" id="PRU00607"/>
    </source>
</evidence>
<dbReference type="GeneID" id="103180721"/>
<evidence type="ECO:0000256" key="6">
    <source>
        <dbReference type="PIRSR" id="PIRSR615527-1"/>
    </source>
</evidence>
<dbReference type="InParanoid" id="A0A4W3JU92"/>
<sequence length="318" mass="36199">MFRLPLLLLLLSLSLRRDWDTVCAAPVTQLNQRPIIGVLTQKTYGELNKFGKSYIAASYVKHLESAGARVVPISINLSEDECKKLFYSINGLLYPGGGVNIMTSSYAKLAAIFYNLTIEANDHGTHFPVWGTCLGFEELTFTTSGENLLTLTNTSNLTLPLTFTKESRDSRMFKKFPKDLLQALAEEPLTANFHKWSLSVKNFTSNAKLSNSYRILTTNTDSQGLQFISTMEARNYPIYAVQWHPEKNPYEWSKKENIPHSLTAVKAAWYMAEFFVNEARKNLHHFSNETEEAKALIHNYLSIYTGDISNFQQMYFID</sequence>
<comment type="catalytic activity">
    <reaction evidence="7">
        <text>(6S)-5,6,7,8-tetrahydrofolyl-(gamma-L-Glu)(n) + (n-1) H2O = (6S)-5,6,7,8-tetrahydrofolate + (n-1) L-glutamate</text>
        <dbReference type="Rhea" id="RHEA:56784"/>
        <dbReference type="Rhea" id="RHEA-COMP:14738"/>
        <dbReference type="ChEBI" id="CHEBI:15377"/>
        <dbReference type="ChEBI" id="CHEBI:29985"/>
        <dbReference type="ChEBI" id="CHEBI:57453"/>
        <dbReference type="ChEBI" id="CHEBI:141005"/>
        <dbReference type="EC" id="3.4.19.9"/>
    </reaction>
</comment>
<feature type="active site" description="Nucleophile" evidence="6 7">
    <location>
        <position position="133"/>
    </location>
</feature>
<dbReference type="KEGG" id="cmk:103180721"/>
<gene>
    <name evidence="9" type="primary">LOC103180721</name>
</gene>
<dbReference type="Proteomes" id="UP000314986">
    <property type="component" value="Unassembled WGS sequence"/>
</dbReference>
<evidence type="ECO:0000256" key="4">
    <source>
        <dbReference type="ARBA" id="ARBA00022729"/>
    </source>
</evidence>
<dbReference type="GO" id="GO:0005773">
    <property type="term" value="C:vacuole"/>
    <property type="evidence" value="ECO:0007669"/>
    <property type="project" value="TreeGrafter"/>
</dbReference>
<dbReference type="OMA" id="EPVSSHF"/>
<dbReference type="GeneTree" id="ENSGT00490000043388"/>
<name>A0A4W3JU92_CALMI</name>
<reference evidence="10" key="2">
    <citation type="journal article" date="2007" name="PLoS Biol.">
        <title>Survey sequencing and comparative analysis of the elephant shark (Callorhinchus milii) genome.</title>
        <authorList>
            <person name="Venkatesh B."/>
            <person name="Kirkness E.F."/>
            <person name="Loh Y.H."/>
            <person name="Halpern A.L."/>
            <person name="Lee A.P."/>
            <person name="Johnson J."/>
            <person name="Dandona N."/>
            <person name="Viswanathan L.D."/>
            <person name="Tay A."/>
            <person name="Venter J.C."/>
            <person name="Strausberg R.L."/>
            <person name="Brenner S."/>
        </authorList>
    </citation>
    <scope>NUCLEOTIDE SEQUENCE [LARGE SCALE GENOMIC DNA]</scope>
</reference>
<reference evidence="9" key="4">
    <citation type="submission" date="2025-08" db="UniProtKB">
        <authorList>
            <consortium name="Ensembl"/>
        </authorList>
    </citation>
    <scope>IDENTIFICATION</scope>
</reference>
<dbReference type="RefSeq" id="XP_007894923.1">
    <property type="nucleotide sequence ID" value="XM_007896732.2"/>
</dbReference>
<dbReference type="GO" id="GO:0046900">
    <property type="term" value="P:tetrahydrofolylpolyglutamate metabolic process"/>
    <property type="evidence" value="ECO:0007669"/>
    <property type="project" value="TreeGrafter"/>
</dbReference>
<feature type="chain" id="PRO_5021207433" description="folate gamma-glutamyl hydrolase" evidence="8">
    <location>
        <begin position="25"/>
        <end position="318"/>
    </location>
</feature>
<evidence type="ECO:0000313" key="10">
    <source>
        <dbReference type="Proteomes" id="UP000314986"/>
    </source>
</evidence>
<feature type="signal peptide" evidence="8">
    <location>
        <begin position="1"/>
        <end position="24"/>
    </location>
</feature>
<reference evidence="10" key="1">
    <citation type="journal article" date="2006" name="Science">
        <title>Ancient noncoding elements conserved in the human genome.</title>
        <authorList>
            <person name="Venkatesh B."/>
            <person name="Kirkness E.F."/>
            <person name="Loh Y.H."/>
            <person name="Halpern A.L."/>
            <person name="Lee A.P."/>
            <person name="Johnson J."/>
            <person name="Dandona N."/>
            <person name="Viswanathan L.D."/>
            <person name="Tay A."/>
            <person name="Venter J.C."/>
            <person name="Strausberg R.L."/>
            <person name="Brenner S."/>
        </authorList>
    </citation>
    <scope>NUCLEOTIDE SEQUENCE [LARGE SCALE GENOMIC DNA]</scope>
</reference>
<dbReference type="AlphaFoldDB" id="A0A4W3JU92"/>
<accession>A0A4W3JU92</accession>
<protein>
    <recommendedName>
        <fullName evidence="7">folate gamma-glutamyl hydrolase</fullName>
        <ecNumber evidence="7">3.4.19.9</ecNumber>
    </recommendedName>
</protein>
<dbReference type="OrthoDB" id="64220at2759"/>
<evidence type="ECO:0000256" key="1">
    <source>
        <dbReference type="ARBA" id="ARBA00004239"/>
    </source>
</evidence>
<dbReference type="InterPro" id="IPR029062">
    <property type="entry name" value="Class_I_gatase-like"/>
</dbReference>
<dbReference type="Gene3D" id="3.40.50.880">
    <property type="match status" value="1"/>
</dbReference>
<reference evidence="10" key="3">
    <citation type="journal article" date="2014" name="Nature">
        <title>Elephant shark genome provides unique insights into gnathostome evolution.</title>
        <authorList>
            <consortium name="International Elephant Shark Genome Sequencing Consortium"/>
            <person name="Venkatesh B."/>
            <person name="Lee A.P."/>
            <person name="Ravi V."/>
            <person name="Maurya A.K."/>
            <person name="Lian M.M."/>
            <person name="Swann J.B."/>
            <person name="Ohta Y."/>
            <person name="Flajnik M.F."/>
            <person name="Sutoh Y."/>
            <person name="Kasahara M."/>
            <person name="Hoon S."/>
            <person name="Gangu V."/>
            <person name="Roy S.W."/>
            <person name="Irimia M."/>
            <person name="Korzh V."/>
            <person name="Kondrychyn I."/>
            <person name="Lim Z.W."/>
            <person name="Tay B.H."/>
            <person name="Tohari S."/>
            <person name="Kong K.W."/>
            <person name="Ho S."/>
            <person name="Lorente-Galdos B."/>
            <person name="Quilez J."/>
            <person name="Marques-Bonet T."/>
            <person name="Raney B.J."/>
            <person name="Ingham P.W."/>
            <person name="Tay A."/>
            <person name="Hillier L.W."/>
            <person name="Minx P."/>
            <person name="Boehm T."/>
            <person name="Wilson R.K."/>
            <person name="Brenner S."/>
            <person name="Warren W.C."/>
        </authorList>
    </citation>
    <scope>NUCLEOTIDE SEQUENCE [LARGE SCALE GENOMIC DNA]</scope>
</reference>
<dbReference type="Pfam" id="PF07722">
    <property type="entry name" value="Peptidase_C26"/>
    <property type="match status" value="1"/>
</dbReference>
<evidence type="ECO:0000256" key="3">
    <source>
        <dbReference type="ARBA" id="ARBA00022525"/>
    </source>
</evidence>
<evidence type="ECO:0000256" key="5">
    <source>
        <dbReference type="ARBA" id="ARBA00022801"/>
    </source>
</evidence>
<dbReference type="GO" id="GO:0005576">
    <property type="term" value="C:extracellular region"/>
    <property type="evidence" value="ECO:0007669"/>
    <property type="project" value="UniProtKB-SubCell"/>
</dbReference>
<dbReference type="GO" id="GO:0034722">
    <property type="term" value="F:gamma-glutamyl-peptidase activity"/>
    <property type="evidence" value="ECO:0007669"/>
    <property type="project" value="UniProtKB-UniRule"/>
</dbReference>
<keyword evidence="3" id="KW-0964">Secreted</keyword>
<keyword evidence="4 8" id="KW-0732">Signal</keyword>
<dbReference type="FunFam" id="3.40.50.880:FF:000024">
    <property type="entry name" value="Folate gamma-glutamyl hydrolase"/>
    <property type="match status" value="1"/>
</dbReference>
<organism evidence="9 10">
    <name type="scientific">Callorhinchus milii</name>
    <name type="common">Ghost shark</name>
    <dbReference type="NCBI Taxonomy" id="7868"/>
    <lineage>
        <taxon>Eukaryota</taxon>
        <taxon>Metazoa</taxon>
        <taxon>Chordata</taxon>
        <taxon>Craniata</taxon>
        <taxon>Vertebrata</taxon>
        <taxon>Chondrichthyes</taxon>
        <taxon>Holocephali</taxon>
        <taxon>Chimaeriformes</taxon>
        <taxon>Callorhinchidae</taxon>
        <taxon>Callorhinchus</taxon>
    </lineage>
</organism>
<evidence type="ECO:0000256" key="2">
    <source>
        <dbReference type="ARBA" id="ARBA00011083"/>
    </source>
</evidence>
<dbReference type="Ensembl" id="ENSCMIT00000047027.1">
    <property type="protein sequence ID" value="ENSCMIP00000046367.1"/>
    <property type="gene ID" value="ENSCMIG00000019063.1"/>
</dbReference>
<dbReference type="PROSITE" id="PS51273">
    <property type="entry name" value="GATASE_TYPE_1"/>
    <property type="match status" value="1"/>
</dbReference>
<evidence type="ECO:0000313" key="9">
    <source>
        <dbReference type="Ensembl" id="ENSCMIP00000046367.1"/>
    </source>
</evidence>
<dbReference type="PANTHER" id="PTHR11315:SF20">
    <property type="entry name" value="GAMMA-GLUTAMYL HYDROLASE"/>
    <property type="match status" value="1"/>
</dbReference>
<dbReference type="InterPro" id="IPR011697">
    <property type="entry name" value="Peptidase_C26"/>
</dbReference>
<evidence type="ECO:0000256" key="8">
    <source>
        <dbReference type="SAM" id="SignalP"/>
    </source>
</evidence>
<proteinExistence type="inferred from homology"/>
<comment type="similarity">
    <text evidence="2">Belongs to the peptidase C26 family.</text>
</comment>
<dbReference type="SUPFAM" id="SSF52317">
    <property type="entry name" value="Class I glutamine amidotransferase-like"/>
    <property type="match status" value="1"/>
</dbReference>
<comment type="subcellular location">
    <subcellularLocation>
        <location evidence="1">Secreted</location>
        <location evidence="1">Extracellular space</location>
    </subcellularLocation>
</comment>
<keyword evidence="10" id="KW-1185">Reference proteome</keyword>
<dbReference type="PROSITE" id="PS51275">
    <property type="entry name" value="PEPTIDASE_C26_GGH"/>
    <property type="match status" value="1"/>
</dbReference>
<dbReference type="InterPro" id="IPR015527">
    <property type="entry name" value="Pept_C26_g-glut_hydrolase"/>
</dbReference>
<feature type="active site" description="Proton donor" evidence="6">
    <location>
        <position position="244"/>
    </location>
</feature>
<keyword evidence="5 7" id="KW-0378">Hydrolase</keyword>
<dbReference type="STRING" id="7868.ENSCMIP00000046367"/>